<evidence type="ECO:0000256" key="2">
    <source>
        <dbReference type="ARBA" id="ARBA00022490"/>
    </source>
</evidence>
<feature type="binding site" evidence="6">
    <location>
        <position position="155"/>
    </location>
    <ligand>
        <name>S-adenosyl-L-methionine</name>
        <dbReference type="ChEBI" id="CHEBI:59789"/>
    </ligand>
</feature>
<reference evidence="7 8" key="1">
    <citation type="submission" date="2020-07" db="EMBL/GenBank/DDBJ databases">
        <title>Genomic Encyclopedia of Type Strains, Phase IV (KMG-IV): sequencing the most valuable type-strain genomes for metagenomic binning, comparative biology and taxonomic classification.</title>
        <authorList>
            <person name="Goeker M."/>
        </authorList>
    </citation>
    <scope>NUCLEOTIDE SEQUENCE [LARGE SCALE GENOMIC DNA]</scope>
    <source>
        <strain evidence="7 8">DSM 17721</strain>
    </source>
</reference>
<evidence type="ECO:0000256" key="6">
    <source>
        <dbReference type="HAMAP-Rule" id="MF_00735"/>
    </source>
</evidence>
<organism evidence="7 8">
    <name type="scientific">Desulfosalsimonas propionicica</name>
    <dbReference type="NCBI Taxonomy" id="332175"/>
    <lineage>
        <taxon>Bacteria</taxon>
        <taxon>Pseudomonadati</taxon>
        <taxon>Thermodesulfobacteriota</taxon>
        <taxon>Desulfobacteria</taxon>
        <taxon>Desulfobacterales</taxon>
        <taxon>Desulfosalsimonadaceae</taxon>
        <taxon>Desulfosalsimonas</taxon>
    </lineage>
</organism>
<keyword evidence="5 6" id="KW-0949">S-adenosyl-L-methionine</keyword>
<comment type="function">
    <text evidence="6">Methylates ribosomal protein L11.</text>
</comment>
<dbReference type="HAMAP" id="MF_00735">
    <property type="entry name" value="Methyltr_PrmA"/>
    <property type="match status" value="1"/>
</dbReference>
<dbReference type="SUPFAM" id="SSF53335">
    <property type="entry name" value="S-adenosyl-L-methionine-dependent methyltransferases"/>
    <property type="match status" value="1"/>
</dbReference>
<keyword evidence="2 6" id="KW-0963">Cytoplasm</keyword>
<evidence type="ECO:0000256" key="5">
    <source>
        <dbReference type="ARBA" id="ARBA00022691"/>
    </source>
</evidence>
<comment type="subcellular location">
    <subcellularLocation>
        <location evidence="6">Cytoplasm</location>
    </subcellularLocation>
</comment>
<comment type="catalytic activity">
    <reaction evidence="6">
        <text>L-lysyl-[protein] + 3 S-adenosyl-L-methionine = N(6),N(6),N(6)-trimethyl-L-lysyl-[protein] + 3 S-adenosyl-L-homocysteine + 3 H(+)</text>
        <dbReference type="Rhea" id="RHEA:54192"/>
        <dbReference type="Rhea" id="RHEA-COMP:9752"/>
        <dbReference type="Rhea" id="RHEA-COMP:13826"/>
        <dbReference type="ChEBI" id="CHEBI:15378"/>
        <dbReference type="ChEBI" id="CHEBI:29969"/>
        <dbReference type="ChEBI" id="CHEBI:57856"/>
        <dbReference type="ChEBI" id="CHEBI:59789"/>
        <dbReference type="ChEBI" id="CHEBI:61961"/>
    </reaction>
</comment>
<dbReference type="PANTHER" id="PTHR43648:SF1">
    <property type="entry name" value="ELECTRON TRANSFER FLAVOPROTEIN BETA SUBUNIT LYSINE METHYLTRANSFERASE"/>
    <property type="match status" value="1"/>
</dbReference>
<dbReference type="PIRSF" id="PIRSF000401">
    <property type="entry name" value="RPL11_MTase"/>
    <property type="match status" value="1"/>
</dbReference>
<dbReference type="Gene3D" id="3.40.50.150">
    <property type="entry name" value="Vaccinia Virus protein VP39"/>
    <property type="match status" value="1"/>
</dbReference>
<accession>A0A7W0C6N4</accession>
<dbReference type="PANTHER" id="PTHR43648">
    <property type="entry name" value="ELECTRON TRANSFER FLAVOPROTEIN BETA SUBUNIT LYSINE METHYLTRANSFERASE"/>
    <property type="match status" value="1"/>
</dbReference>
<dbReference type="GO" id="GO:0005840">
    <property type="term" value="C:ribosome"/>
    <property type="evidence" value="ECO:0007669"/>
    <property type="project" value="UniProtKB-KW"/>
</dbReference>
<dbReference type="GO" id="GO:0032259">
    <property type="term" value="P:methylation"/>
    <property type="evidence" value="ECO:0007669"/>
    <property type="project" value="UniProtKB-KW"/>
</dbReference>
<dbReference type="AlphaFoldDB" id="A0A7W0C6N4"/>
<dbReference type="RefSeq" id="WP_181549769.1">
    <property type="nucleotide sequence ID" value="NZ_JACDUS010000001.1"/>
</dbReference>
<dbReference type="GO" id="GO:0005737">
    <property type="term" value="C:cytoplasm"/>
    <property type="evidence" value="ECO:0007669"/>
    <property type="project" value="UniProtKB-SubCell"/>
</dbReference>
<evidence type="ECO:0000256" key="3">
    <source>
        <dbReference type="ARBA" id="ARBA00022603"/>
    </source>
</evidence>
<evidence type="ECO:0000313" key="8">
    <source>
        <dbReference type="Proteomes" id="UP000525298"/>
    </source>
</evidence>
<keyword evidence="3 6" id="KW-0489">Methyltransferase</keyword>
<keyword evidence="7" id="KW-0689">Ribosomal protein</keyword>
<evidence type="ECO:0000313" key="7">
    <source>
        <dbReference type="EMBL" id="MBA2880103.1"/>
    </source>
</evidence>
<keyword evidence="7" id="KW-0687">Ribonucleoprotein</keyword>
<dbReference type="GO" id="GO:0008276">
    <property type="term" value="F:protein methyltransferase activity"/>
    <property type="evidence" value="ECO:0007669"/>
    <property type="project" value="UniProtKB-UniRule"/>
</dbReference>
<feature type="binding site" evidence="6">
    <location>
        <position position="176"/>
    </location>
    <ligand>
        <name>S-adenosyl-L-methionine</name>
        <dbReference type="ChEBI" id="CHEBI:59789"/>
    </ligand>
</feature>
<dbReference type="NCBIfam" id="TIGR00406">
    <property type="entry name" value="prmA"/>
    <property type="match status" value="1"/>
</dbReference>
<dbReference type="Proteomes" id="UP000525298">
    <property type="component" value="Unassembled WGS sequence"/>
</dbReference>
<name>A0A7W0C6N4_9BACT</name>
<keyword evidence="4 6" id="KW-0808">Transferase</keyword>
<dbReference type="Pfam" id="PF06325">
    <property type="entry name" value="PrmA"/>
    <property type="match status" value="1"/>
</dbReference>
<keyword evidence="8" id="KW-1185">Reference proteome</keyword>
<dbReference type="InterPro" id="IPR050078">
    <property type="entry name" value="Ribosomal_L11_MeTrfase_PrmA"/>
</dbReference>
<dbReference type="EC" id="2.1.1.-" evidence="6"/>
<comment type="similarity">
    <text evidence="1 6">Belongs to the methyltransferase superfamily. PrmA family.</text>
</comment>
<feature type="binding site" evidence="6">
    <location>
        <position position="242"/>
    </location>
    <ligand>
        <name>S-adenosyl-L-methionine</name>
        <dbReference type="ChEBI" id="CHEBI:59789"/>
    </ligand>
</feature>
<evidence type="ECO:0000256" key="1">
    <source>
        <dbReference type="ARBA" id="ARBA00009741"/>
    </source>
</evidence>
<dbReference type="CDD" id="cd02440">
    <property type="entry name" value="AdoMet_MTases"/>
    <property type="match status" value="1"/>
</dbReference>
<dbReference type="EMBL" id="JACDUS010000001">
    <property type="protein sequence ID" value="MBA2880103.1"/>
    <property type="molecule type" value="Genomic_DNA"/>
</dbReference>
<sequence length="306" mass="33423">MKWIQTRVIFESSDPESAAAMITDIFCDLGLQGVIVESPDADPELDWADDALPRPRQNAVIGFFRADDQLEQNRRKLEEALCRLPASVADACSTRYSDVDEQDWAESWKAHFHPVRISDRLVVKPSWRDFQAGGDDIVIELDPGMAFGAGTHPTTALCMRLIEAHLRPGARVLDVGTGSGILLVTAAKLGAAQLEGIDCDPVAVDVAQQNLLANRVCKDCFCLRTGDLVTDTRGSFDLVVANILTQTILPMIPDIPVLLTGEKIFITSGIIEEKRDMIIGALQQQGFTILEVLNEDGWVAIAAKLA</sequence>
<comment type="caution">
    <text evidence="7">The sequence shown here is derived from an EMBL/GenBank/DDBJ whole genome shotgun (WGS) entry which is preliminary data.</text>
</comment>
<evidence type="ECO:0000256" key="4">
    <source>
        <dbReference type="ARBA" id="ARBA00022679"/>
    </source>
</evidence>
<proteinExistence type="inferred from homology"/>
<gene>
    <name evidence="6" type="primary">prmA</name>
    <name evidence="7" type="ORF">HNR65_000410</name>
</gene>
<dbReference type="InterPro" id="IPR029063">
    <property type="entry name" value="SAM-dependent_MTases_sf"/>
</dbReference>
<dbReference type="InterPro" id="IPR004498">
    <property type="entry name" value="Ribosomal_PrmA_MeTrfase"/>
</dbReference>
<protein>
    <recommendedName>
        <fullName evidence="6">Ribosomal protein L11 methyltransferase</fullName>
        <shortName evidence="6">L11 Mtase</shortName>
        <ecNumber evidence="6">2.1.1.-</ecNumber>
    </recommendedName>
</protein>
<feature type="binding site" evidence="6">
    <location>
        <position position="198"/>
    </location>
    <ligand>
        <name>S-adenosyl-L-methionine</name>
        <dbReference type="ChEBI" id="CHEBI:59789"/>
    </ligand>
</feature>